<evidence type="ECO:0000259" key="3">
    <source>
        <dbReference type="PROSITE" id="PS51272"/>
    </source>
</evidence>
<dbReference type="eggNOG" id="COG1352">
    <property type="taxonomic scope" value="Bacteria"/>
</dbReference>
<gene>
    <name evidence="4" type="ordered locus">Desca_0439</name>
</gene>
<dbReference type="HOGENOM" id="CLU_368716_0_0_9"/>
<keyword evidence="2" id="KW-0732">Signal</keyword>
<organism evidence="4 5">
    <name type="scientific">Desulfotomaculum nigrificans (strain DSM 14880 / VKM B-2319 / CO-1-SRB)</name>
    <name type="common">Desulfotomaculum carboxydivorans</name>
    <dbReference type="NCBI Taxonomy" id="868595"/>
    <lineage>
        <taxon>Bacteria</taxon>
        <taxon>Bacillati</taxon>
        <taxon>Bacillota</taxon>
        <taxon>Clostridia</taxon>
        <taxon>Eubacteriales</taxon>
        <taxon>Desulfotomaculaceae</taxon>
        <taxon>Desulfotomaculum</taxon>
    </lineage>
</organism>
<dbReference type="RefSeq" id="WP_013809621.1">
    <property type="nucleotide sequence ID" value="NC_015565.1"/>
</dbReference>
<dbReference type="EMBL" id="CP002736">
    <property type="protein sequence ID" value="AEF93332.1"/>
    <property type="molecule type" value="Genomic_DNA"/>
</dbReference>
<feature type="domain" description="SLH" evidence="3">
    <location>
        <begin position="25"/>
        <end position="88"/>
    </location>
</feature>
<dbReference type="PROSITE" id="PS51272">
    <property type="entry name" value="SLH"/>
    <property type="match status" value="3"/>
</dbReference>
<dbReference type="InterPro" id="IPR001119">
    <property type="entry name" value="SLH_dom"/>
</dbReference>
<proteinExistence type="predicted"/>
<evidence type="ECO:0000313" key="4">
    <source>
        <dbReference type="EMBL" id="AEF93332.1"/>
    </source>
</evidence>
<feature type="domain" description="SLH" evidence="3">
    <location>
        <begin position="91"/>
        <end position="150"/>
    </location>
</feature>
<reference evidence="4" key="1">
    <citation type="submission" date="2011-05" db="EMBL/GenBank/DDBJ databases">
        <title>Complete sequence of Desulfotomaculum carboxydivorans CO-1-SRB.</title>
        <authorList>
            <consortium name="US DOE Joint Genome Institute"/>
            <person name="Lucas S."/>
            <person name="Han J."/>
            <person name="Lapidus A."/>
            <person name="Cheng J.-F."/>
            <person name="Goodwin L."/>
            <person name="Pitluck S."/>
            <person name="Peters L."/>
            <person name="Mikhailova N."/>
            <person name="Lu M."/>
            <person name="Han C."/>
            <person name="Tapia R."/>
            <person name="Land M."/>
            <person name="Hauser L."/>
            <person name="Kyrpides N."/>
            <person name="Ivanova N."/>
            <person name="Pagani I."/>
            <person name="Stams A."/>
            <person name="Plugge C."/>
            <person name="Muyzer G."/>
            <person name="Kuever J."/>
            <person name="Parshina S."/>
            <person name="Ivanova A."/>
            <person name="Nazina T."/>
            <person name="Woyke T."/>
        </authorList>
    </citation>
    <scope>NUCLEOTIDE SEQUENCE [LARGE SCALE GENOMIC DNA]</scope>
    <source>
        <strain evidence="4">CO-1-SRB</strain>
    </source>
</reference>
<keyword evidence="1" id="KW-0677">Repeat</keyword>
<evidence type="ECO:0000256" key="1">
    <source>
        <dbReference type="ARBA" id="ARBA00022737"/>
    </source>
</evidence>
<evidence type="ECO:0000313" key="5">
    <source>
        <dbReference type="Proteomes" id="UP000009226"/>
    </source>
</evidence>
<dbReference type="KEGG" id="dca:Desca_0439"/>
<protein>
    <submittedName>
        <fullName evidence="4">S-layer domain-containing protein</fullName>
    </submittedName>
</protein>
<accession>F6B782</accession>
<feature type="domain" description="SLH" evidence="3">
    <location>
        <begin position="152"/>
        <end position="215"/>
    </location>
</feature>
<dbReference type="Proteomes" id="UP000009226">
    <property type="component" value="Chromosome"/>
</dbReference>
<dbReference type="AlphaFoldDB" id="F6B782"/>
<evidence type="ECO:0000256" key="2">
    <source>
        <dbReference type="SAM" id="SignalP"/>
    </source>
</evidence>
<sequence precursor="true">MKRRFISLLLVLLASLLPCAAWAATTTGQFKDITGQWWAQSIEECNAANIVGGRSANIFAPKDPVTRLEAVIMLNRALGHRNEADNYDMAPGGYNFPADFPEWGKRNVAFAADKGYISKAGIPNMGPKHAASRAEIAVLFANALKLSADGYQLNFVDKSAIPASMQPFVAAAVKYGIMVGKAGNKFDPNANVTRGEMAAIIARLFENGQINPQPDRYFIAKVSAVDAAKKTIAVVKGGQTATYNLATTSVIYRSGSKANLTSFKTGENVKLVLDTTGKVIFVAYTTASPTNNSSNPVTTTTTYTGTILSLNLANQLTLSFQPDNGSQNSYPLASSVKITQNGLTKDLTALNPGTRAEIKVIDGSVAEINLLANAATGNQIKGYVVNVFLDGITVHYDDGTSERLDKWANGVNFYGLTRGQRIALTKDGDMVTSLTTLSETPKVFGSVVSLGSSSISYEDDDGYERSLDLASNYRLKDKDGDSINQEDVEDGDSIEIELNSQGQAVTIKLTDSTSSSSSDLEGEVTYIKTSGDYRLTIKKQDGSEKTYDVNNDVYVTQNGKDRDFEDINEQDYVKLDVDGNDNVTDIEILDVEVIEGEVTNIETYGKQSITIKNSSGKEKDYDVASNVRVWEDGSSRNFRNIHSGDQVRLLINDDDDEVFVINILDESSSSGTYAGTIYELDLDEDKLVLEDDGERTTYNLDNDVEVEKDSDNIDPEDIIIGSEAEITVKDSKVTRIEITDDENIKIKGKLYRVSGARITIEQENGTGSGTRHTFITKEKVSIKDPDGDSISLSKLEDNYIGDDVVIELDDGEIDSLEVLD</sequence>
<feature type="chain" id="PRO_5003333431" evidence="2">
    <location>
        <begin position="24"/>
        <end position="820"/>
    </location>
</feature>
<dbReference type="Pfam" id="PF00395">
    <property type="entry name" value="SLH"/>
    <property type="match status" value="2"/>
</dbReference>
<dbReference type="STRING" id="868595.Desca_0439"/>
<keyword evidence="5" id="KW-1185">Reference proteome</keyword>
<feature type="signal peptide" evidence="2">
    <location>
        <begin position="1"/>
        <end position="23"/>
    </location>
</feature>
<name>F6B782_DESCC</name>